<dbReference type="EMBL" id="JACNJH010000132">
    <property type="protein sequence ID" value="MBC8361373.1"/>
    <property type="molecule type" value="Genomic_DNA"/>
</dbReference>
<evidence type="ECO:0000313" key="1">
    <source>
        <dbReference type="EMBL" id="MBC8361373.1"/>
    </source>
</evidence>
<dbReference type="Proteomes" id="UP000603434">
    <property type="component" value="Unassembled WGS sequence"/>
</dbReference>
<gene>
    <name evidence="1" type="ORF">H8E23_08255</name>
</gene>
<accession>A0A8J6TM61</accession>
<dbReference type="AlphaFoldDB" id="A0A8J6TM61"/>
<protein>
    <submittedName>
        <fullName evidence="1">Addiction module protein</fullName>
    </submittedName>
</protein>
<organism evidence="1 2">
    <name type="scientific">Candidatus Desulfatibia profunda</name>
    <dbReference type="NCBI Taxonomy" id="2841695"/>
    <lineage>
        <taxon>Bacteria</taxon>
        <taxon>Pseudomonadati</taxon>
        <taxon>Thermodesulfobacteriota</taxon>
        <taxon>Desulfobacteria</taxon>
        <taxon>Desulfobacterales</taxon>
        <taxon>Desulfobacterales incertae sedis</taxon>
        <taxon>Candidatus Desulfatibia</taxon>
    </lineage>
</organism>
<name>A0A8J6TM61_9BACT</name>
<proteinExistence type="predicted"/>
<reference evidence="1 2" key="1">
    <citation type="submission" date="2020-08" db="EMBL/GenBank/DDBJ databases">
        <title>Bridging the membrane lipid divide: bacteria of the FCB group superphylum have the potential to synthesize archaeal ether lipids.</title>
        <authorList>
            <person name="Villanueva L."/>
            <person name="Von Meijenfeldt F.A.B."/>
            <person name="Westbye A.B."/>
            <person name="Yadav S."/>
            <person name="Hopmans E.C."/>
            <person name="Dutilh B.E."/>
            <person name="Sinninghe Damste J.S."/>
        </authorList>
    </citation>
    <scope>NUCLEOTIDE SEQUENCE [LARGE SCALE GENOMIC DNA]</scope>
    <source>
        <strain evidence="1">NIOZ-UU30</strain>
    </source>
</reference>
<evidence type="ECO:0000313" key="2">
    <source>
        <dbReference type="Proteomes" id="UP000603434"/>
    </source>
</evidence>
<sequence>MESVDQLAKKAIELKPVERIRLVEAILYSLDKPAEHIEQSWIAESEARYEAYKRGELEAIDWDEIKTRYKR</sequence>
<comment type="caution">
    <text evidence="1">The sequence shown here is derived from an EMBL/GenBank/DDBJ whole genome shotgun (WGS) entry which is preliminary data.</text>
</comment>
<dbReference type="Pfam" id="PF09720">
    <property type="entry name" value="Unstab_antitox"/>
    <property type="match status" value="1"/>
</dbReference>
<dbReference type="NCBIfam" id="TIGR02574">
    <property type="entry name" value="stabl_TIGR02574"/>
    <property type="match status" value="1"/>
</dbReference>
<dbReference type="InterPro" id="IPR013406">
    <property type="entry name" value="CHP02574_addiction_mod"/>
</dbReference>